<keyword evidence="2 6" id="KW-0805">Transcription regulation</keyword>
<reference evidence="10 11" key="1">
    <citation type="submission" date="2018-08" db="EMBL/GenBank/DDBJ databases">
        <title>Genomic Encyclopedia of Archaeal and Bacterial Type Strains, Phase II (KMG-II): from individual species to whole genera.</title>
        <authorList>
            <person name="Goeker M."/>
        </authorList>
    </citation>
    <scope>NUCLEOTIDE SEQUENCE [LARGE SCALE GENOMIC DNA]</scope>
    <source>
        <strain evidence="10 11">DSM 2261</strain>
    </source>
</reference>
<dbReference type="CDD" id="cd06171">
    <property type="entry name" value="Sigma70_r4"/>
    <property type="match status" value="1"/>
</dbReference>
<dbReference type="InterPro" id="IPR000838">
    <property type="entry name" value="RNA_pol_sigma70_ECF_CS"/>
</dbReference>
<feature type="region of interest" description="Disordered" evidence="7">
    <location>
        <begin position="185"/>
        <end position="213"/>
    </location>
</feature>
<gene>
    <name evidence="10" type="ORF">ATI61_106538</name>
</gene>
<feature type="compositionally biased region" description="Basic and acidic residues" evidence="7">
    <location>
        <begin position="94"/>
        <end position="105"/>
    </location>
</feature>
<dbReference type="PROSITE" id="PS01063">
    <property type="entry name" value="SIGMA70_ECF"/>
    <property type="match status" value="1"/>
</dbReference>
<dbReference type="PANTHER" id="PTHR43133:SF25">
    <property type="entry name" value="RNA POLYMERASE SIGMA FACTOR RFAY-RELATED"/>
    <property type="match status" value="1"/>
</dbReference>
<proteinExistence type="inferred from homology"/>
<dbReference type="InterPro" id="IPR013325">
    <property type="entry name" value="RNA_pol_sigma_r2"/>
</dbReference>
<dbReference type="InterPro" id="IPR014284">
    <property type="entry name" value="RNA_pol_sigma-70_dom"/>
</dbReference>
<feature type="region of interest" description="Disordered" evidence="7">
    <location>
        <begin position="94"/>
        <end position="120"/>
    </location>
</feature>
<evidence type="ECO:0000256" key="5">
    <source>
        <dbReference type="ARBA" id="ARBA00023163"/>
    </source>
</evidence>
<name>A0ABX9K1J7_9BACT</name>
<dbReference type="PANTHER" id="PTHR43133">
    <property type="entry name" value="RNA POLYMERASE ECF-TYPE SIGMA FACTO"/>
    <property type="match status" value="1"/>
</dbReference>
<evidence type="ECO:0000256" key="7">
    <source>
        <dbReference type="SAM" id="MobiDB-lite"/>
    </source>
</evidence>
<evidence type="ECO:0000256" key="4">
    <source>
        <dbReference type="ARBA" id="ARBA00023125"/>
    </source>
</evidence>
<evidence type="ECO:0000256" key="2">
    <source>
        <dbReference type="ARBA" id="ARBA00023015"/>
    </source>
</evidence>
<sequence length="213" mass="23265">MSENDELRALIAEAQDGNVRAFELLVSSHLPQVRRFARAFASSDADVDDLAQEALVKVYKSLRSYRFQSAFKTWLYSVVRNAFFDATRSRAGRERSLEEPLEADHVQAPSGAAPADEGLVQEEERQRLWRALRALPPEFRTAVVLFDVEGHSYEEVAAIEAVPMGTIKSRLSRGRALLRTLLAGGQAPDASESTGGAGTSDGGVSSQGRRSGK</sequence>
<accession>A0ABX9K1J7</accession>
<feature type="domain" description="RNA polymerase sigma factor 70 region 4 type 2" evidence="9">
    <location>
        <begin position="125"/>
        <end position="178"/>
    </location>
</feature>
<evidence type="ECO:0000259" key="8">
    <source>
        <dbReference type="Pfam" id="PF04542"/>
    </source>
</evidence>
<dbReference type="NCBIfam" id="TIGR02937">
    <property type="entry name" value="sigma70-ECF"/>
    <property type="match status" value="1"/>
</dbReference>
<evidence type="ECO:0000256" key="6">
    <source>
        <dbReference type="RuleBase" id="RU000716"/>
    </source>
</evidence>
<feature type="compositionally biased region" description="Polar residues" evidence="7">
    <location>
        <begin position="202"/>
        <end position="213"/>
    </location>
</feature>
<dbReference type="Proteomes" id="UP000256345">
    <property type="component" value="Unassembled WGS sequence"/>
</dbReference>
<dbReference type="RefSeq" id="WP_169800633.1">
    <property type="nucleotide sequence ID" value="NZ_CP011509.1"/>
</dbReference>
<dbReference type="InterPro" id="IPR013324">
    <property type="entry name" value="RNA_pol_sigma_r3/r4-like"/>
</dbReference>
<dbReference type="SUPFAM" id="SSF88946">
    <property type="entry name" value="Sigma2 domain of RNA polymerase sigma factors"/>
    <property type="match status" value="1"/>
</dbReference>
<keyword evidence="3 6" id="KW-0731">Sigma factor</keyword>
<dbReference type="EMBL" id="QUMU01000006">
    <property type="protein sequence ID" value="REG31068.1"/>
    <property type="molecule type" value="Genomic_DNA"/>
</dbReference>
<keyword evidence="5 6" id="KW-0804">Transcription</keyword>
<feature type="domain" description="RNA polymerase sigma-70 region 2" evidence="8">
    <location>
        <begin position="25"/>
        <end position="91"/>
    </location>
</feature>
<protein>
    <recommendedName>
        <fullName evidence="6">RNA polymerase sigma factor</fullName>
    </recommendedName>
</protein>
<evidence type="ECO:0000256" key="1">
    <source>
        <dbReference type="ARBA" id="ARBA00010641"/>
    </source>
</evidence>
<dbReference type="Pfam" id="PF04542">
    <property type="entry name" value="Sigma70_r2"/>
    <property type="match status" value="1"/>
</dbReference>
<comment type="caution">
    <text evidence="10">The sequence shown here is derived from an EMBL/GenBank/DDBJ whole genome shotgun (WGS) entry which is preliminary data.</text>
</comment>
<dbReference type="Pfam" id="PF08281">
    <property type="entry name" value="Sigma70_r4_2"/>
    <property type="match status" value="1"/>
</dbReference>
<dbReference type="Gene3D" id="1.10.10.10">
    <property type="entry name" value="Winged helix-like DNA-binding domain superfamily/Winged helix DNA-binding domain"/>
    <property type="match status" value="1"/>
</dbReference>
<dbReference type="InterPro" id="IPR036388">
    <property type="entry name" value="WH-like_DNA-bd_sf"/>
</dbReference>
<evidence type="ECO:0000259" key="9">
    <source>
        <dbReference type="Pfam" id="PF08281"/>
    </source>
</evidence>
<evidence type="ECO:0000313" key="11">
    <source>
        <dbReference type="Proteomes" id="UP000256345"/>
    </source>
</evidence>
<evidence type="ECO:0000313" key="10">
    <source>
        <dbReference type="EMBL" id="REG31068.1"/>
    </source>
</evidence>
<keyword evidence="11" id="KW-1185">Reference proteome</keyword>
<dbReference type="InterPro" id="IPR007627">
    <property type="entry name" value="RNA_pol_sigma70_r2"/>
</dbReference>
<dbReference type="Gene3D" id="1.10.1740.10">
    <property type="match status" value="1"/>
</dbReference>
<comment type="similarity">
    <text evidence="1 6">Belongs to the sigma-70 factor family. ECF subfamily.</text>
</comment>
<dbReference type="InterPro" id="IPR039425">
    <property type="entry name" value="RNA_pol_sigma-70-like"/>
</dbReference>
<dbReference type="InterPro" id="IPR013249">
    <property type="entry name" value="RNA_pol_sigma70_r4_t2"/>
</dbReference>
<organism evidence="10 11">
    <name type="scientific">Archangium gephyra</name>
    <dbReference type="NCBI Taxonomy" id="48"/>
    <lineage>
        <taxon>Bacteria</taxon>
        <taxon>Pseudomonadati</taxon>
        <taxon>Myxococcota</taxon>
        <taxon>Myxococcia</taxon>
        <taxon>Myxococcales</taxon>
        <taxon>Cystobacterineae</taxon>
        <taxon>Archangiaceae</taxon>
        <taxon>Archangium</taxon>
    </lineage>
</organism>
<dbReference type="SUPFAM" id="SSF88659">
    <property type="entry name" value="Sigma3 and sigma4 domains of RNA polymerase sigma factors"/>
    <property type="match status" value="1"/>
</dbReference>
<evidence type="ECO:0000256" key="3">
    <source>
        <dbReference type="ARBA" id="ARBA00023082"/>
    </source>
</evidence>
<keyword evidence="4 6" id="KW-0238">DNA-binding</keyword>